<dbReference type="EMBL" id="FWZT01000015">
    <property type="protein sequence ID" value="SMF48894.1"/>
    <property type="molecule type" value="Genomic_DNA"/>
</dbReference>
<dbReference type="Pfam" id="PF23621">
    <property type="entry name" value="BP74_N"/>
    <property type="match status" value="1"/>
</dbReference>
<dbReference type="PANTHER" id="PTHR35883">
    <property type="entry name" value="CYCLIC AMP-INDUCIBLE PROTEIN BP74-RELATED"/>
    <property type="match status" value="1"/>
</dbReference>
<evidence type="ECO:0000313" key="2">
    <source>
        <dbReference type="EMBL" id="SMF48894.1"/>
    </source>
</evidence>
<accession>A0A1Y6CF13</accession>
<dbReference type="RefSeq" id="WP_200820748.1">
    <property type="nucleotide sequence ID" value="NZ_FWZT01000015.1"/>
</dbReference>
<evidence type="ECO:0000259" key="1">
    <source>
        <dbReference type="Pfam" id="PF23621"/>
    </source>
</evidence>
<feature type="domain" description="BP74 N-terminal" evidence="1">
    <location>
        <begin position="22"/>
        <end position="130"/>
    </location>
</feature>
<evidence type="ECO:0000313" key="3">
    <source>
        <dbReference type="Proteomes" id="UP000192907"/>
    </source>
</evidence>
<protein>
    <recommendedName>
        <fullName evidence="1">BP74 N-terminal domain-containing protein</fullName>
    </recommendedName>
</protein>
<dbReference type="InterPro" id="IPR056422">
    <property type="entry name" value="BP74_N"/>
</dbReference>
<organism evidence="2 3">
    <name type="scientific">Pseudobacteriovorax antillogorgiicola</name>
    <dbReference type="NCBI Taxonomy" id="1513793"/>
    <lineage>
        <taxon>Bacteria</taxon>
        <taxon>Pseudomonadati</taxon>
        <taxon>Bdellovibrionota</taxon>
        <taxon>Oligoflexia</taxon>
        <taxon>Oligoflexales</taxon>
        <taxon>Pseudobacteriovoracaceae</taxon>
        <taxon>Pseudobacteriovorax</taxon>
    </lineage>
</organism>
<gene>
    <name evidence="2" type="ORF">SAMN06296036_11512</name>
</gene>
<reference evidence="3" key="1">
    <citation type="submission" date="2017-04" db="EMBL/GenBank/DDBJ databases">
        <authorList>
            <person name="Varghese N."/>
            <person name="Submissions S."/>
        </authorList>
    </citation>
    <scope>NUCLEOTIDE SEQUENCE [LARGE SCALE GENOMIC DNA]</scope>
    <source>
        <strain evidence="3">RKEM611</strain>
    </source>
</reference>
<sequence>MNTLVKSIVVVSLTWANIGKSESAYFEMTDGSEDRFVIKLTDETKIAQARKIIAEDAKRLVIGKIVSEPIEYNKPWSFYLKSDTIEFSFAAVEVCDATISYVESNLSEVGGHFLPDGWWCPWDSQLIQEVLL</sequence>
<name>A0A1Y6CF13_9BACT</name>
<dbReference type="PANTHER" id="PTHR35883:SF1">
    <property type="entry name" value="CALMODULIN-BINDING PROTEIN CAM-BP15-RELATED"/>
    <property type="match status" value="1"/>
</dbReference>
<dbReference type="AlphaFoldDB" id="A0A1Y6CF13"/>
<dbReference type="InterPro" id="IPR053344">
    <property type="entry name" value="cAMP-inducible_BP74-like"/>
</dbReference>
<proteinExistence type="predicted"/>
<keyword evidence="3" id="KW-1185">Reference proteome</keyword>
<dbReference type="Proteomes" id="UP000192907">
    <property type="component" value="Unassembled WGS sequence"/>
</dbReference>